<dbReference type="PRINTS" id="PR00080">
    <property type="entry name" value="SDRFAMILY"/>
</dbReference>
<dbReference type="GO" id="GO:0016020">
    <property type="term" value="C:membrane"/>
    <property type="evidence" value="ECO:0007669"/>
    <property type="project" value="TreeGrafter"/>
</dbReference>
<evidence type="ECO:0000313" key="5">
    <source>
        <dbReference type="EMBL" id="CEP25726.1"/>
    </source>
</evidence>
<dbReference type="SMART" id="SM00822">
    <property type="entry name" value="PKS_KR"/>
    <property type="match status" value="1"/>
</dbReference>
<dbReference type="PROSITE" id="PS00061">
    <property type="entry name" value="ADH_SHORT"/>
    <property type="match status" value="1"/>
</dbReference>
<dbReference type="CDD" id="cd05233">
    <property type="entry name" value="SDR_c"/>
    <property type="match status" value="1"/>
</dbReference>
<keyword evidence="2 5" id="KW-0560">Oxidoreductase</keyword>
<feature type="domain" description="Ketoreductase" evidence="4">
    <location>
        <begin position="5"/>
        <end position="178"/>
    </location>
</feature>
<proteinExistence type="inferred from homology"/>
<evidence type="ECO:0000256" key="3">
    <source>
        <dbReference type="RuleBase" id="RU000363"/>
    </source>
</evidence>
<name>A0A0B7NSR9_PROFF</name>
<dbReference type="SUPFAM" id="SSF51735">
    <property type="entry name" value="NAD(P)-binding Rossmann-fold domains"/>
    <property type="match status" value="1"/>
</dbReference>
<evidence type="ECO:0000256" key="2">
    <source>
        <dbReference type="ARBA" id="ARBA00023002"/>
    </source>
</evidence>
<dbReference type="PANTHER" id="PTHR44196:SF1">
    <property type="entry name" value="DEHYDROGENASE_REDUCTASE SDR FAMILY MEMBER 7B"/>
    <property type="match status" value="1"/>
</dbReference>
<dbReference type="PRINTS" id="PR00081">
    <property type="entry name" value="GDHRDH"/>
</dbReference>
<dbReference type="EMBL" id="LM676381">
    <property type="protein sequence ID" value="CEP25726.1"/>
    <property type="molecule type" value="Genomic_DNA"/>
</dbReference>
<reference evidence="5" key="1">
    <citation type="submission" date="2014-08" db="EMBL/GenBank/DDBJ databases">
        <authorList>
            <person name="Falentin Helene"/>
        </authorList>
    </citation>
    <scope>NUCLEOTIDE SEQUENCE</scope>
</reference>
<protein>
    <submittedName>
        <fullName evidence="5">Short chain dehydrogenase</fullName>
        <ecNumber evidence="5">1.1.1.-</ecNumber>
    </submittedName>
</protein>
<dbReference type="Pfam" id="PF00106">
    <property type="entry name" value="adh_short"/>
    <property type="match status" value="1"/>
</dbReference>
<dbReference type="Gene3D" id="3.40.50.720">
    <property type="entry name" value="NAD(P)-binding Rossmann-like Domain"/>
    <property type="match status" value="1"/>
</dbReference>
<accession>A0A0B7NSR9</accession>
<gene>
    <name evidence="5" type="ORF">PFCIRM138_10870</name>
</gene>
<dbReference type="InterPro" id="IPR002347">
    <property type="entry name" value="SDR_fam"/>
</dbReference>
<dbReference type="InterPro" id="IPR036291">
    <property type="entry name" value="NAD(P)-bd_dom_sf"/>
</dbReference>
<dbReference type="AlphaFoldDB" id="A0A0B7NSR9"/>
<evidence type="ECO:0000256" key="1">
    <source>
        <dbReference type="ARBA" id="ARBA00006484"/>
    </source>
</evidence>
<organism evidence="5">
    <name type="scientific">Propionibacterium freudenreichii subsp. freudenreichii</name>
    <dbReference type="NCBI Taxonomy" id="66712"/>
    <lineage>
        <taxon>Bacteria</taxon>
        <taxon>Bacillati</taxon>
        <taxon>Actinomycetota</taxon>
        <taxon>Actinomycetes</taxon>
        <taxon>Propionibacteriales</taxon>
        <taxon>Propionibacteriaceae</taxon>
        <taxon>Propionibacterium</taxon>
    </lineage>
</organism>
<dbReference type="NCBIfam" id="NF006073">
    <property type="entry name" value="PRK08219.1"/>
    <property type="match status" value="1"/>
</dbReference>
<dbReference type="EC" id="1.1.1.-" evidence="5"/>
<dbReference type="InterPro" id="IPR057326">
    <property type="entry name" value="KR_dom"/>
</dbReference>
<comment type="similarity">
    <text evidence="1 3">Belongs to the short-chain dehydrogenases/reductases (SDR) family.</text>
</comment>
<sequence>MAERRAGLITGATRGIGRAIADELADDWHVLVGGRHPDQVRKVVQALPSAEPFIADLTDAGAMQAAVEQIGHLDAVVHSAGAVVMGPVSELSRQDWRDLYEINVVAVADLTAELLPKLREAHGQVVTINSGSGFHTGPGQTCYAATKHALVAFTDGLREEERGVVRVTSVHPGRVDTDMQVDIQRQLGAQYQPERYLQPADVARAVELALTMRPGANVDTVSVRPAL</sequence>
<evidence type="ECO:0000259" key="4">
    <source>
        <dbReference type="SMART" id="SM00822"/>
    </source>
</evidence>
<dbReference type="InterPro" id="IPR020904">
    <property type="entry name" value="Sc_DH/Rdtase_CS"/>
</dbReference>
<dbReference type="GO" id="GO:0016491">
    <property type="term" value="F:oxidoreductase activity"/>
    <property type="evidence" value="ECO:0007669"/>
    <property type="project" value="UniProtKB-KW"/>
</dbReference>
<dbReference type="PANTHER" id="PTHR44196">
    <property type="entry name" value="DEHYDROGENASE/REDUCTASE SDR FAMILY MEMBER 7B"/>
    <property type="match status" value="1"/>
</dbReference>